<evidence type="ECO:0008006" key="2">
    <source>
        <dbReference type="Google" id="ProtNLM"/>
    </source>
</evidence>
<organism evidence="1">
    <name type="scientific">marine metagenome</name>
    <dbReference type="NCBI Taxonomy" id="408172"/>
    <lineage>
        <taxon>unclassified sequences</taxon>
        <taxon>metagenomes</taxon>
        <taxon>ecological metagenomes</taxon>
    </lineage>
</organism>
<protein>
    <recommendedName>
        <fullName evidence="2">DUF3299 domain-containing protein</fullName>
    </recommendedName>
</protein>
<evidence type="ECO:0000313" key="1">
    <source>
        <dbReference type="EMBL" id="SVC88041.1"/>
    </source>
</evidence>
<accession>A0A382QUN3</accession>
<dbReference type="EMBL" id="UINC01116356">
    <property type="protein sequence ID" value="SVC88041.1"/>
    <property type="molecule type" value="Genomic_DNA"/>
</dbReference>
<name>A0A382QUN3_9ZZZZ</name>
<reference evidence="1" key="1">
    <citation type="submission" date="2018-05" db="EMBL/GenBank/DDBJ databases">
        <authorList>
            <person name="Lanie J.A."/>
            <person name="Ng W.-L."/>
            <person name="Kazmierczak K.M."/>
            <person name="Andrzejewski T.M."/>
            <person name="Davidsen T.M."/>
            <person name="Wayne K.J."/>
            <person name="Tettelin H."/>
            <person name="Glass J.I."/>
            <person name="Rusch D."/>
            <person name="Podicherti R."/>
            <person name="Tsui H.-C.T."/>
            <person name="Winkler M.E."/>
        </authorList>
    </citation>
    <scope>NUCLEOTIDE SEQUENCE</scope>
</reference>
<dbReference type="Pfam" id="PF11736">
    <property type="entry name" value="DUF3299"/>
    <property type="match status" value="1"/>
</dbReference>
<dbReference type="Gene3D" id="2.40.50.870">
    <property type="entry name" value="Protein of unknown function (DUF3299)"/>
    <property type="match status" value="1"/>
</dbReference>
<sequence>MNPKMPKLVIIFLMVLISFPTIQTSGSIFETQEISWRELRKLNVKTGEMPMSLKKLLGKPIKIPGYAVPIEGDEGFDLVSEFLLVPVFGMCIHVPPPPPNQVILVKMKEPVPFELLLDAIWIYGVLDVGEFMVGGEMIYETETSYVLEGNKVIIYESD</sequence>
<dbReference type="InterPro" id="IPR021727">
    <property type="entry name" value="DUF3299"/>
</dbReference>
<dbReference type="AlphaFoldDB" id="A0A382QUN3"/>
<gene>
    <name evidence="1" type="ORF">METZ01_LOCUS340895</name>
</gene>
<proteinExistence type="predicted"/>